<evidence type="ECO:0000313" key="2">
    <source>
        <dbReference type="Proteomes" id="UP000824120"/>
    </source>
</evidence>
<comment type="caution">
    <text evidence="1">The sequence shown here is derived from an EMBL/GenBank/DDBJ whole genome shotgun (WGS) entry which is preliminary data.</text>
</comment>
<evidence type="ECO:0008006" key="3">
    <source>
        <dbReference type="Google" id="ProtNLM"/>
    </source>
</evidence>
<sequence length="373" mass="43258">MADKLKEFNIDVRLVEGQNNDHEKNMVRRNNLVNLETTFSPLPTTTKASSATLFTINPNNFQVTLMLNVYPPIILFPYNENKHEQLAAHLYSRREKDFQLIFHEDLGKELHKLRKVFDEELCSRICHAKLVGIGHVEAIRMRLFIQSLSGLTLAWYTNKNFSKWHTWEDMTRYFVGKEIENGIQGGRIVDNSTTQVVHQTFQAKISLNLQRKMRENNSFMTMQQPQHHPSNQFLQSHATFNYCNMRLQHPCKQELHHAQSSSRPQKKVKSFSFTHLDEPYADIFERLRANGFLQSRKGFIPEYTPKHFDPSKNCAYHSNIQGHDTKNCHALKFKIQRMIYSGKIKLQLEPSSNSGSIANTSTIIVKGNPSKLA</sequence>
<dbReference type="PANTHER" id="PTHR32108">
    <property type="entry name" value="DNA-DIRECTED RNA POLYMERASE SUBUNIT ALPHA"/>
    <property type="match status" value="1"/>
</dbReference>
<dbReference type="OrthoDB" id="1303298at2759"/>
<organism evidence="1 2">
    <name type="scientific">Solanum commersonii</name>
    <name type="common">Commerson's wild potato</name>
    <name type="synonym">Commerson's nightshade</name>
    <dbReference type="NCBI Taxonomy" id="4109"/>
    <lineage>
        <taxon>Eukaryota</taxon>
        <taxon>Viridiplantae</taxon>
        <taxon>Streptophyta</taxon>
        <taxon>Embryophyta</taxon>
        <taxon>Tracheophyta</taxon>
        <taxon>Spermatophyta</taxon>
        <taxon>Magnoliopsida</taxon>
        <taxon>eudicotyledons</taxon>
        <taxon>Gunneridae</taxon>
        <taxon>Pentapetalae</taxon>
        <taxon>asterids</taxon>
        <taxon>lamiids</taxon>
        <taxon>Solanales</taxon>
        <taxon>Solanaceae</taxon>
        <taxon>Solanoideae</taxon>
        <taxon>Solaneae</taxon>
        <taxon>Solanum</taxon>
    </lineage>
</organism>
<gene>
    <name evidence="1" type="ORF">H5410_005496</name>
</gene>
<dbReference type="AlphaFoldDB" id="A0A9J6A6K1"/>
<accession>A0A9J6A6K1</accession>
<dbReference type="Proteomes" id="UP000824120">
    <property type="component" value="Chromosome 2"/>
</dbReference>
<dbReference type="EMBL" id="JACXVP010000002">
    <property type="protein sequence ID" value="KAG5620278.1"/>
    <property type="molecule type" value="Genomic_DNA"/>
</dbReference>
<name>A0A9J6A6K1_SOLCO</name>
<reference evidence="1 2" key="1">
    <citation type="submission" date="2020-09" db="EMBL/GenBank/DDBJ databases">
        <title>De no assembly of potato wild relative species, Solanum commersonii.</title>
        <authorList>
            <person name="Cho K."/>
        </authorList>
    </citation>
    <scope>NUCLEOTIDE SEQUENCE [LARGE SCALE GENOMIC DNA]</scope>
    <source>
        <strain evidence="1">LZ3.2</strain>
        <tissue evidence="1">Leaf</tissue>
    </source>
</reference>
<proteinExistence type="predicted"/>
<protein>
    <recommendedName>
        <fullName evidence="3">Retrotransposon gag domain-containing protein</fullName>
    </recommendedName>
</protein>
<keyword evidence="2" id="KW-1185">Reference proteome</keyword>
<evidence type="ECO:0000313" key="1">
    <source>
        <dbReference type="EMBL" id="KAG5620278.1"/>
    </source>
</evidence>